<accession>G4QAD4</accession>
<dbReference type="PANTHER" id="PTHR43214:SF44">
    <property type="entry name" value="TWO-COMPONENT RESPONSE REGULATOR"/>
    <property type="match status" value="1"/>
</dbReference>
<dbReference type="Gene3D" id="1.10.10.10">
    <property type="entry name" value="Winged helix-like DNA-binding domain superfamily/Winged helix DNA-binding domain"/>
    <property type="match status" value="1"/>
</dbReference>
<dbReference type="PROSITE" id="PS50110">
    <property type="entry name" value="RESPONSE_REGULATORY"/>
    <property type="match status" value="1"/>
</dbReference>
<dbReference type="InterPro" id="IPR039420">
    <property type="entry name" value="WalR-like"/>
</dbReference>
<dbReference type="InterPro" id="IPR001789">
    <property type="entry name" value="Sig_transdc_resp-reg_receiver"/>
</dbReference>
<dbReference type="eggNOG" id="COG4566">
    <property type="taxonomic scope" value="Bacteria"/>
</dbReference>
<evidence type="ECO:0000313" key="5">
    <source>
        <dbReference type="Proteomes" id="UP000009284"/>
    </source>
</evidence>
<dbReference type="PRINTS" id="PR00038">
    <property type="entry name" value="HTHLUXR"/>
</dbReference>
<dbReference type="EMBL" id="CP003059">
    <property type="protein sequence ID" value="AEP37165.1"/>
    <property type="molecule type" value="Genomic_DNA"/>
</dbReference>
<keyword evidence="2" id="KW-0597">Phosphoprotein</keyword>
<dbReference type="InterPro" id="IPR036388">
    <property type="entry name" value="WH-like_DNA-bd_sf"/>
</dbReference>
<sequence length="215" mass="24509">MPCSYSCGEIALSDIFVHIVDDEQSVLRACSFLMGSYGYKHKIWSDPREFVNCVDPHTKAVLVTDLRMPHINGEHLVEHLCSVQSCLGIIVLTGHGEVNTAVKLLKNGVVDFLQKPVDAEILNECIKTAWQCSLDSYRDWLNLQIYHDLNAKEKKIYSLMVGGSSNKDMAKEVNLSVRSIEVYRSNIMEKFSCNHLTNLVRINDQLQERYKLLNF</sequence>
<dbReference type="AlphaFoldDB" id="G4QAD4"/>
<dbReference type="KEGG" id="tas:TASI_1426"/>
<evidence type="ECO:0000313" key="4">
    <source>
        <dbReference type="EMBL" id="AEP37165.1"/>
    </source>
</evidence>
<dbReference type="InterPro" id="IPR016032">
    <property type="entry name" value="Sig_transdc_resp-reg_C-effctor"/>
</dbReference>
<dbReference type="Pfam" id="PF00196">
    <property type="entry name" value="GerE"/>
    <property type="match status" value="1"/>
</dbReference>
<evidence type="ECO:0000256" key="1">
    <source>
        <dbReference type="ARBA" id="ARBA00023125"/>
    </source>
</evidence>
<dbReference type="PANTHER" id="PTHR43214">
    <property type="entry name" value="TWO-COMPONENT RESPONSE REGULATOR"/>
    <property type="match status" value="1"/>
</dbReference>
<protein>
    <submittedName>
        <fullName evidence="4">Putative two-component response regulator</fullName>
    </submittedName>
</protein>
<dbReference type="SMART" id="SM00448">
    <property type="entry name" value="REC"/>
    <property type="match status" value="1"/>
</dbReference>
<proteinExistence type="predicted"/>
<reference key="1">
    <citation type="submission" date="2011-09" db="EMBL/GenBank/DDBJ databases">
        <title>Genomic characterization of the Taylorella genus.</title>
        <authorList>
            <person name="Hebert L."/>
            <person name="Moumen B."/>
            <person name="Pons N."/>
            <person name="Duquesne F."/>
            <person name="Breuil M.-F."/>
            <person name="Goux D."/>
            <person name="Batto J.-M."/>
            <person name="Renault P."/>
            <person name="Laugier C."/>
            <person name="Petry S."/>
        </authorList>
    </citation>
    <scope>NUCLEOTIDE SEQUENCE</scope>
    <source>
        <strain>MCE3</strain>
    </source>
</reference>
<evidence type="ECO:0000256" key="2">
    <source>
        <dbReference type="PROSITE-ProRule" id="PRU00169"/>
    </source>
</evidence>
<dbReference type="SUPFAM" id="SSF46894">
    <property type="entry name" value="C-terminal effector domain of the bipartite response regulators"/>
    <property type="match status" value="1"/>
</dbReference>
<dbReference type="InterPro" id="IPR011006">
    <property type="entry name" value="CheY-like_superfamily"/>
</dbReference>
<keyword evidence="5" id="KW-1185">Reference proteome</keyword>
<reference evidence="4 5" key="2">
    <citation type="journal article" date="2012" name="PLoS ONE">
        <title>Genomic characterization of the taylorella genus.</title>
        <authorList>
            <person name="Hebert L."/>
            <person name="Moumen B."/>
            <person name="Pons N."/>
            <person name="Duquesne F."/>
            <person name="Breuil M.F."/>
            <person name="Goux D."/>
            <person name="Batto J.M."/>
            <person name="Laugier C."/>
            <person name="Renault P."/>
            <person name="Petry S."/>
        </authorList>
    </citation>
    <scope>NUCLEOTIDE SEQUENCE [LARGE SCALE GENOMIC DNA]</scope>
    <source>
        <strain evidence="4 5">MCE3</strain>
    </source>
</reference>
<dbReference type="InterPro" id="IPR000792">
    <property type="entry name" value="Tscrpt_reg_LuxR_C"/>
</dbReference>
<dbReference type="STRING" id="1008459.TASI_1426"/>
<feature type="modified residue" description="4-aspartylphosphate" evidence="2">
    <location>
        <position position="65"/>
    </location>
</feature>
<dbReference type="Proteomes" id="UP000009284">
    <property type="component" value="Chromosome"/>
</dbReference>
<dbReference type="Gene3D" id="3.40.50.2300">
    <property type="match status" value="1"/>
</dbReference>
<dbReference type="Pfam" id="PF00072">
    <property type="entry name" value="Response_reg"/>
    <property type="match status" value="1"/>
</dbReference>
<organism evidence="4 5">
    <name type="scientific">Taylorella asinigenitalis (strain MCE3)</name>
    <dbReference type="NCBI Taxonomy" id="1008459"/>
    <lineage>
        <taxon>Bacteria</taxon>
        <taxon>Pseudomonadati</taxon>
        <taxon>Pseudomonadota</taxon>
        <taxon>Betaproteobacteria</taxon>
        <taxon>Burkholderiales</taxon>
        <taxon>Alcaligenaceae</taxon>
        <taxon>Taylorella</taxon>
    </lineage>
</organism>
<keyword evidence="1" id="KW-0238">DNA-binding</keyword>
<gene>
    <name evidence="4" type="ordered locus">TASI_1426</name>
</gene>
<dbReference type="GO" id="GO:0000160">
    <property type="term" value="P:phosphorelay signal transduction system"/>
    <property type="evidence" value="ECO:0007669"/>
    <property type="project" value="InterPro"/>
</dbReference>
<dbReference type="SUPFAM" id="SSF52172">
    <property type="entry name" value="CheY-like"/>
    <property type="match status" value="1"/>
</dbReference>
<dbReference type="SMART" id="SM00421">
    <property type="entry name" value="HTH_LUXR"/>
    <property type="match status" value="1"/>
</dbReference>
<evidence type="ECO:0000259" key="3">
    <source>
        <dbReference type="PROSITE" id="PS50110"/>
    </source>
</evidence>
<dbReference type="GO" id="GO:0003677">
    <property type="term" value="F:DNA binding"/>
    <property type="evidence" value="ECO:0007669"/>
    <property type="project" value="UniProtKB-KW"/>
</dbReference>
<name>G4QAD4_TAYAM</name>
<dbReference type="GO" id="GO:0006355">
    <property type="term" value="P:regulation of DNA-templated transcription"/>
    <property type="evidence" value="ECO:0007669"/>
    <property type="project" value="InterPro"/>
</dbReference>
<feature type="domain" description="Response regulatory" evidence="3">
    <location>
        <begin position="16"/>
        <end position="130"/>
    </location>
</feature>
<dbReference type="HOGENOM" id="CLU_000445_90_4_4"/>